<keyword evidence="5" id="KW-1185">Reference proteome</keyword>
<organism evidence="4 5">
    <name type="scientific">Nonomuraea coxensis DSM 45129</name>
    <dbReference type="NCBI Taxonomy" id="1122611"/>
    <lineage>
        <taxon>Bacteria</taxon>
        <taxon>Bacillati</taxon>
        <taxon>Actinomycetota</taxon>
        <taxon>Actinomycetes</taxon>
        <taxon>Streptosporangiales</taxon>
        <taxon>Streptosporangiaceae</taxon>
        <taxon>Nonomuraea</taxon>
    </lineage>
</organism>
<dbReference type="SUPFAM" id="SSF52768">
    <property type="entry name" value="Arginase/deacetylase"/>
    <property type="match status" value="1"/>
</dbReference>
<dbReference type="Gene3D" id="3.40.800.10">
    <property type="entry name" value="Ureohydrolase domain"/>
    <property type="match status" value="1"/>
</dbReference>
<sequence length="388" mass="40657">MTGENPAGAPWVLNPAFLVQGGELVNPAEGVRLALTPPLRELWEGRDGVRITEEAEDVLRRVRLIVPPAASSAATGGLARPAATPLSLPAGARAGAAVWGLIGAPLDLGGPPGPRPKDAVPVVRDALSRRFRLLAEPAAYAWTLRAGPGEGLAGVVDHGDLLVDPRTDTGVTAHERLRALVRAVLAQGHRPLVIGGDHAVSYPAVGAVADAHPELRVVHFDAHADRRPIGESATADCGNFVSWLLAEHPRLEWLTIGVRGVDTRLDLAASPREERVSYLTADETRAPQAAGTIARFCAGRPVYLTVDIDVLDPVYAPDVVYPSSGGLDPETLAALVRNVIGAGRLVAGDLVEACPSPAGRHTTAMRLADLVEAVHLAEAALSLERAHV</sequence>
<dbReference type="Pfam" id="PF00491">
    <property type="entry name" value="Arginase"/>
    <property type="match status" value="1"/>
</dbReference>
<accession>A0ABX8TUK1</accession>
<dbReference type="InterPro" id="IPR023696">
    <property type="entry name" value="Ureohydrolase_dom_sf"/>
</dbReference>
<dbReference type="EC" id="3.5.3.22" evidence="4"/>
<keyword evidence="2 4" id="KW-0378">Hydrolase</keyword>
<dbReference type="GO" id="GO:0033972">
    <property type="term" value="F:proclavaminate amidinohydrolase activity"/>
    <property type="evidence" value="ECO:0007669"/>
    <property type="project" value="UniProtKB-EC"/>
</dbReference>
<evidence type="ECO:0000256" key="2">
    <source>
        <dbReference type="ARBA" id="ARBA00022801"/>
    </source>
</evidence>
<dbReference type="Proteomes" id="UP000824681">
    <property type="component" value="Chromosome"/>
</dbReference>
<dbReference type="RefSeq" id="WP_084685738.1">
    <property type="nucleotide sequence ID" value="NZ_CP068985.1"/>
</dbReference>
<evidence type="ECO:0000256" key="1">
    <source>
        <dbReference type="ARBA" id="ARBA00022723"/>
    </source>
</evidence>
<protein>
    <submittedName>
        <fullName evidence="4">Proclavaminate amidinohydrolase</fullName>
        <ecNumber evidence="4">3.5.3.22</ecNumber>
    </submittedName>
</protein>
<dbReference type="InterPro" id="IPR006035">
    <property type="entry name" value="Ureohydrolase"/>
</dbReference>
<dbReference type="PANTHER" id="PTHR11358">
    <property type="entry name" value="ARGINASE/AGMATINASE"/>
    <property type="match status" value="1"/>
</dbReference>
<dbReference type="PROSITE" id="PS51409">
    <property type="entry name" value="ARGINASE_2"/>
    <property type="match status" value="1"/>
</dbReference>
<name>A0ABX8TUK1_9ACTN</name>
<gene>
    <name evidence="4" type="primary">pah</name>
    <name evidence="4" type="ORF">Nocox_07030</name>
</gene>
<dbReference type="PANTHER" id="PTHR11358:SF26">
    <property type="entry name" value="GUANIDINO ACID HYDROLASE, MITOCHONDRIAL"/>
    <property type="match status" value="1"/>
</dbReference>
<evidence type="ECO:0000256" key="3">
    <source>
        <dbReference type="PROSITE-ProRule" id="PRU00742"/>
    </source>
</evidence>
<comment type="similarity">
    <text evidence="3">Belongs to the arginase family.</text>
</comment>
<proteinExistence type="inferred from homology"/>
<evidence type="ECO:0000313" key="5">
    <source>
        <dbReference type="Proteomes" id="UP000824681"/>
    </source>
</evidence>
<keyword evidence="1" id="KW-0479">Metal-binding</keyword>
<evidence type="ECO:0000313" key="4">
    <source>
        <dbReference type="EMBL" id="QYC39032.1"/>
    </source>
</evidence>
<dbReference type="EMBL" id="CP068985">
    <property type="protein sequence ID" value="QYC39032.1"/>
    <property type="molecule type" value="Genomic_DNA"/>
</dbReference>
<reference evidence="4 5" key="1">
    <citation type="journal article" date="2021" name="ACS Chem. Biol.">
        <title>Genomic-Led Discovery of a Novel Glycopeptide Antibiotic by Nonomuraea coxensis DSM 45129.</title>
        <authorList>
            <person name="Yushchuk O."/>
            <person name="Vior N.M."/>
            <person name="Andreo-Vidal A."/>
            <person name="Berini F."/>
            <person name="Ruckert C."/>
            <person name="Busche T."/>
            <person name="Binda E."/>
            <person name="Kalinowski J."/>
            <person name="Truman A.W."/>
            <person name="Marinelli F."/>
        </authorList>
    </citation>
    <scope>NUCLEOTIDE SEQUENCE [LARGE SCALE GENOMIC DNA]</scope>
    <source>
        <strain evidence="4 5">DSM 45129</strain>
    </source>
</reference>